<comment type="caution">
    <text evidence="3">The sequence shown here is derived from an EMBL/GenBank/DDBJ whole genome shotgun (WGS) entry which is preliminary data.</text>
</comment>
<sequence length="157" mass="17189">MGTDKTTTTPSTGADVRDLEPHWGDPERSQPRRDTTRSERVAGIVWLSVGAVISVLLAVLYLGSRITFGSVSVPFPWPLIVAPWFNYVLVKTALLWTDNRSIAAIPLWTWVVGYALLVFWPVLPGTGGDTVVSSSIWSLLLLPVGALGGGWAFLRWK</sequence>
<keyword evidence="2" id="KW-1133">Transmembrane helix</keyword>
<reference evidence="3" key="2">
    <citation type="submission" date="2021-04" db="EMBL/GenBank/DDBJ databases">
        <authorList>
            <person name="Gilroy R."/>
        </authorList>
    </citation>
    <scope>NUCLEOTIDE SEQUENCE</scope>
    <source>
        <strain evidence="3">ChiHjej13B12-4958</strain>
    </source>
</reference>
<evidence type="ECO:0000256" key="2">
    <source>
        <dbReference type="SAM" id="Phobius"/>
    </source>
</evidence>
<feature type="transmembrane region" description="Helical" evidence="2">
    <location>
        <begin position="41"/>
        <end position="63"/>
    </location>
</feature>
<evidence type="ECO:0000313" key="4">
    <source>
        <dbReference type="Proteomes" id="UP000823858"/>
    </source>
</evidence>
<feature type="region of interest" description="Disordered" evidence="1">
    <location>
        <begin position="1"/>
        <end position="36"/>
    </location>
</feature>
<feature type="compositionally biased region" description="Basic and acidic residues" evidence="1">
    <location>
        <begin position="15"/>
        <end position="36"/>
    </location>
</feature>
<keyword evidence="2" id="KW-0812">Transmembrane</keyword>
<feature type="compositionally biased region" description="Low complexity" evidence="1">
    <location>
        <begin position="1"/>
        <end position="12"/>
    </location>
</feature>
<accession>A0A9D2TQN8</accession>
<keyword evidence="2" id="KW-0472">Membrane</keyword>
<dbReference type="Proteomes" id="UP000823858">
    <property type="component" value="Unassembled WGS sequence"/>
</dbReference>
<feature type="transmembrane region" description="Helical" evidence="2">
    <location>
        <begin position="75"/>
        <end position="96"/>
    </location>
</feature>
<name>A0A9D2TQN8_9CORY</name>
<feature type="transmembrane region" description="Helical" evidence="2">
    <location>
        <begin position="103"/>
        <end position="123"/>
    </location>
</feature>
<evidence type="ECO:0000313" key="3">
    <source>
        <dbReference type="EMBL" id="HJC85229.1"/>
    </source>
</evidence>
<evidence type="ECO:0000256" key="1">
    <source>
        <dbReference type="SAM" id="MobiDB-lite"/>
    </source>
</evidence>
<gene>
    <name evidence="3" type="ORF">H9751_06770</name>
</gene>
<dbReference type="EMBL" id="DWVP01000016">
    <property type="protein sequence ID" value="HJC85229.1"/>
    <property type="molecule type" value="Genomic_DNA"/>
</dbReference>
<feature type="transmembrane region" description="Helical" evidence="2">
    <location>
        <begin position="135"/>
        <end position="154"/>
    </location>
</feature>
<proteinExistence type="predicted"/>
<reference evidence="3" key="1">
    <citation type="journal article" date="2021" name="PeerJ">
        <title>Extensive microbial diversity within the chicken gut microbiome revealed by metagenomics and culture.</title>
        <authorList>
            <person name="Gilroy R."/>
            <person name="Ravi A."/>
            <person name="Getino M."/>
            <person name="Pursley I."/>
            <person name="Horton D.L."/>
            <person name="Alikhan N.F."/>
            <person name="Baker D."/>
            <person name="Gharbi K."/>
            <person name="Hall N."/>
            <person name="Watson M."/>
            <person name="Adriaenssens E.M."/>
            <person name="Foster-Nyarko E."/>
            <person name="Jarju S."/>
            <person name="Secka A."/>
            <person name="Antonio M."/>
            <person name="Oren A."/>
            <person name="Chaudhuri R.R."/>
            <person name="La Ragione R."/>
            <person name="Hildebrand F."/>
            <person name="Pallen M.J."/>
        </authorList>
    </citation>
    <scope>NUCLEOTIDE SEQUENCE</scope>
    <source>
        <strain evidence="3">ChiHjej13B12-4958</strain>
    </source>
</reference>
<protein>
    <submittedName>
        <fullName evidence="3">Uncharacterized protein</fullName>
    </submittedName>
</protein>
<organism evidence="3 4">
    <name type="scientific">Candidatus Corynebacterium faecigallinarum</name>
    <dbReference type="NCBI Taxonomy" id="2838528"/>
    <lineage>
        <taxon>Bacteria</taxon>
        <taxon>Bacillati</taxon>
        <taxon>Actinomycetota</taxon>
        <taxon>Actinomycetes</taxon>
        <taxon>Mycobacteriales</taxon>
        <taxon>Corynebacteriaceae</taxon>
        <taxon>Corynebacterium</taxon>
    </lineage>
</organism>
<dbReference type="AlphaFoldDB" id="A0A9D2TQN8"/>